<evidence type="ECO:0000313" key="3">
    <source>
        <dbReference type="Proteomes" id="UP001327560"/>
    </source>
</evidence>
<sequence>MEGVNFSVKVNGEQSRSFRSFKGLRQGDPLSPYLFIVMEQLFTNMLNTAVDKRKIVPFKQNEISLSHILFADDMVLFVKGSKNSCKNLKRLVDKYCRWTGQKVNKSKSEIFFPGKCDAAYKHKICQYLDIKEGKYPMKYLGTYLAPKRLENKYQMKLANKVKGKFQYWAKNQITQAGKAVLLNSVISSIPVHTLLSSWVSDKVINSIEKMEKDFFWATSNERHSAKLISWRKVTDSRSNGGLGIRNIHVMKQALVAKRVLPVLNKDDVLWVKFLNAKYKNMHPWLETESKGISWNIKALISGMVAVREGPRMVIGDGKVASVWNDPWFSEIPLRWWPTYANVNELAKYETVSELFREGKWNMDLLSQCFDLSLCRRIEDIWIDTEHRNEKWAWSKNDTGALTTKRAYPFIKGMDDRTEAICFDWSKMWRLKMSERIKKFIWKLIWGRVPTSKWFGRFTGAEIEKCFVCKDAEDDINHLLFECEVASRYWSMAESRLGIVFKKRDEWTNGGWMNEAEAFDSDSDKKLCVFIANSLWLIWKNRNLLKYEGKGYSLNAIFINAFNETLSYNREATNLKDKVAMRPGVINETDGYLDTGTLTMFCDAAWKDSSESGVGCVLTELGNWKCLSMRKLMTESPLKAEFISIWFGLDNARKKGIKEMLVASDCLRAIKVLRGDFEVPWNLVNLVNKILMLSKDVRVKNWVHVNRKKNVIAHSAPKAAMCDGLEGTWVCVSSKMGGLEDVIAQCNSCFTDFINKISSEGAGTWE</sequence>
<dbReference type="GO" id="GO:0004523">
    <property type="term" value="F:RNA-DNA hybrid ribonuclease activity"/>
    <property type="evidence" value="ECO:0007669"/>
    <property type="project" value="InterPro"/>
</dbReference>
<protein>
    <recommendedName>
        <fullName evidence="1">Reverse transcriptase domain-containing protein</fullName>
    </recommendedName>
</protein>
<dbReference type="InterPro" id="IPR036397">
    <property type="entry name" value="RNaseH_sf"/>
</dbReference>
<dbReference type="InterPro" id="IPR044730">
    <property type="entry name" value="RNase_H-like_dom_plant"/>
</dbReference>
<dbReference type="GO" id="GO:0003676">
    <property type="term" value="F:nucleic acid binding"/>
    <property type="evidence" value="ECO:0007669"/>
    <property type="project" value="InterPro"/>
</dbReference>
<dbReference type="CDD" id="cd06222">
    <property type="entry name" value="RNase_H_like"/>
    <property type="match status" value="1"/>
</dbReference>
<name>A0AAQ3KK78_9LILI</name>
<dbReference type="Pfam" id="PF13456">
    <property type="entry name" value="RVT_3"/>
    <property type="match status" value="1"/>
</dbReference>
<dbReference type="PROSITE" id="PS50878">
    <property type="entry name" value="RT_POL"/>
    <property type="match status" value="1"/>
</dbReference>
<dbReference type="PANTHER" id="PTHR33116">
    <property type="entry name" value="REVERSE TRANSCRIPTASE ZINC-BINDING DOMAIN-CONTAINING PROTEIN-RELATED-RELATED"/>
    <property type="match status" value="1"/>
</dbReference>
<dbReference type="InterPro" id="IPR026960">
    <property type="entry name" value="RVT-Znf"/>
</dbReference>
<reference evidence="2 3" key="1">
    <citation type="submission" date="2023-10" db="EMBL/GenBank/DDBJ databases">
        <title>Chromosome-scale genome assembly provides insights into flower coloration mechanisms of Canna indica.</title>
        <authorList>
            <person name="Li C."/>
        </authorList>
    </citation>
    <scope>NUCLEOTIDE SEQUENCE [LARGE SCALE GENOMIC DNA]</scope>
    <source>
        <tissue evidence="2">Flower</tissue>
    </source>
</reference>
<dbReference type="Proteomes" id="UP001327560">
    <property type="component" value="Chromosome 5"/>
</dbReference>
<keyword evidence="3" id="KW-1185">Reference proteome</keyword>
<gene>
    <name evidence="2" type="ORF">Cni_G17176</name>
</gene>
<dbReference type="InterPro" id="IPR002156">
    <property type="entry name" value="RNaseH_domain"/>
</dbReference>
<dbReference type="Gene3D" id="3.30.420.10">
    <property type="entry name" value="Ribonuclease H-like superfamily/Ribonuclease H"/>
    <property type="match status" value="1"/>
</dbReference>
<dbReference type="InterPro" id="IPR043502">
    <property type="entry name" value="DNA/RNA_pol_sf"/>
</dbReference>
<accession>A0AAQ3KK78</accession>
<dbReference type="Pfam" id="PF00078">
    <property type="entry name" value="RVT_1"/>
    <property type="match status" value="1"/>
</dbReference>
<dbReference type="EMBL" id="CP136894">
    <property type="protein sequence ID" value="WOL08423.1"/>
    <property type="molecule type" value="Genomic_DNA"/>
</dbReference>
<organism evidence="2 3">
    <name type="scientific">Canna indica</name>
    <name type="common">Indian-shot</name>
    <dbReference type="NCBI Taxonomy" id="4628"/>
    <lineage>
        <taxon>Eukaryota</taxon>
        <taxon>Viridiplantae</taxon>
        <taxon>Streptophyta</taxon>
        <taxon>Embryophyta</taxon>
        <taxon>Tracheophyta</taxon>
        <taxon>Spermatophyta</taxon>
        <taxon>Magnoliopsida</taxon>
        <taxon>Liliopsida</taxon>
        <taxon>Zingiberales</taxon>
        <taxon>Cannaceae</taxon>
        <taxon>Canna</taxon>
    </lineage>
</organism>
<dbReference type="SUPFAM" id="SSF53098">
    <property type="entry name" value="Ribonuclease H-like"/>
    <property type="match status" value="1"/>
</dbReference>
<dbReference type="InterPro" id="IPR000477">
    <property type="entry name" value="RT_dom"/>
</dbReference>
<dbReference type="InterPro" id="IPR012337">
    <property type="entry name" value="RNaseH-like_sf"/>
</dbReference>
<evidence type="ECO:0000259" key="1">
    <source>
        <dbReference type="PROSITE" id="PS50878"/>
    </source>
</evidence>
<evidence type="ECO:0000313" key="2">
    <source>
        <dbReference type="EMBL" id="WOL08423.1"/>
    </source>
</evidence>
<feature type="domain" description="Reverse transcriptase" evidence="1">
    <location>
        <begin position="1"/>
        <end position="144"/>
    </location>
</feature>
<dbReference type="SUPFAM" id="SSF56672">
    <property type="entry name" value="DNA/RNA polymerases"/>
    <property type="match status" value="1"/>
</dbReference>
<dbReference type="Pfam" id="PF13966">
    <property type="entry name" value="zf-RVT"/>
    <property type="match status" value="1"/>
</dbReference>
<dbReference type="PANTHER" id="PTHR33116:SF80">
    <property type="entry name" value="REVERSE TRANSCRIPTASE ZINC-BINDING DOMAIN-CONTAINING PROTEIN"/>
    <property type="match status" value="1"/>
</dbReference>
<proteinExistence type="predicted"/>
<dbReference type="AlphaFoldDB" id="A0AAQ3KK78"/>